<feature type="transmembrane region" description="Helical" evidence="1">
    <location>
        <begin position="69"/>
        <end position="87"/>
    </location>
</feature>
<proteinExistence type="predicted"/>
<keyword evidence="1" id="KW-0472">Membrane</keyword>
<protein>
    <submittedName>
        <fullName evidence="2">Uncharacterized protein</fullName>
    </submittedName>
</protein>
<reference evidence="2" key="1">
    <citation type="submission" date="2016-01" db="EMBL/GenBank/DDBJ databases">
        <title>Reference transcriptome for the parasite Schistocephalus solidus: insights into the molecular evolution of parasitism.</title>
        <authorList>
            <person name="Hebert F.O."/>
            <person name="Grambauer S."/>
            <person name="Barber I."/>
            <person name="Landry C.R."/>
            <person name="Aubin-Horth N."/>
        </authorList>
    </citation>
    <scope>NUCLEOTIDE SEQUENCE</scope>
</reference>
<gene>
    <name evidence="2" type="ORF">TR165154</name>
</gene>
<dbReference type="AlphaFoldDB" id="A0A0X3NJ88"/>
<name>A0A0X3NJ88_SCHSO</name>
<organism evidence="2">
    <name type="scientific">Schistocephalus solidus</name>
    <name type="common">Tapeworm</name>
    <dbReference type="NCBI Taxonomy" id="70667"/>
    <lineage>
        <taxon>Eukaryota</taxon>
        <taxon>Metazoa</taxon>
        <taxon>Spiralia</taxon>
        <taxon>Lophotrochozoa</taxon>
        <taxon>Platyhelminthes</taxon>
        <taxon>Cestoda</taxon>
        <taxon>Eucestoda</taxon>
        <taxon>Diphyllobothriidea</taxon>
        <taxon>Diphyllobothriidae</taxon>
        <taxon>Schistocephalus</taxon>
    </lineage>
</organism>
<dbReference type="PANTHER" id="PTHR33327:SF3">
    <property type="entry name" value="RNA-DIRECTED DNA POLYMERASE"/>
    <property type="match status" value="1"/>
</dbReference>
<keyword evidence="1" id="KW-1133">Transmembrane helix</keyword>
<feature type="non-terminal residue" evidence="2">
    <location>
        <position position="1"/>
    </location>
</feature>
<sequence>HSLYGVPFERCERNAADSSPQPAYLFDDQAGGYNSCCRRIMLTSFVVVLLFALMVTFDIYAYFNCLLMYTYRFVLLSFTLYFILPLTMPSTEPTDAPVSLNNVSVSLPEFCLQIPELYIFPYRDHFLLCHDNTQEIVKYYKLIAALQSTFRSQVQTLLRDPLSDALKAELPRLTSVLDRQRYRVLVKEEALGARKPSELLRRTHYLLGNMGIEDIFKELFLECLQHLCRKSYVLSQMS</sequence>
<feature type="transmembrane region" description="Helical" evidence="1">
    <location>
        <begin position="40"/>
        <end position="63"/>
    </location>
</feature>
<accession>A0A0X3NJ88</accession>
<keyword evidence="1" id="KW-0812">Transmembrane</keyword>
<evidence type="ECO:0000256" key="1">
    <source>
        <dbReference type="SAM" id="Phobius"/>
    </source>
</evidence>
<dbReference type="EMBL" id="GEEE01023181">
    <property type="protein sequence ID" value="JAP40044.1"/>
    <property type="molecule type" value="Transcribed_RNA"/>
</dbReference>
<evidence type="ECO:0000313" key="2">
    <source>
        <dbReference type="EMBL" id="JAP40044.1"/>
    </source>
</evidence>
<dbReference type="PANTHER" id="PTHR33327">
    <property type="entry name" value="ENDONUCLEASE"/>
    <property type="match status" value="1"/>
</dbReference>